<gene>
    <name evidence="1" type="ORF">A0H81_07630</name>
</gene>
<protein>
    <submittedName>
        <fullName evidence="1">Uncharacterized protein</fullName>
    </submittedName>
</protein>
<comment type="caution">
    <text evidence="1">The sequence shown here is derived from an EMBL/GenBank/DDBJ whole genome shotgun (WGS) entry which is preliminary data.</text>
</comment>
<reference evidence="1 2" key="1">
    <citation type="submission" date="2016-03" db="EMBL/GenBank/DDBJ databases">
        <title>Whole genome sequencing of Grifola frondosa 9006-11.</title>
        <authorList>
            <person name="Min B."/>
            <person name="Park H."/>
            <person name="Kim J.-G."/>
            <person name="Cho H."/>
            <person name="Oh Y.-L."/>
            <person name="Kong W.-S."/>
            <person name="Choi I.-G."/>
        </authorList>
    </citation>
    <scope>NUCLEOTIDE SEQUENCE [LARGE SCALE GENOMIC DNA]</scope>
    <source>
        <strain evidence="1 2">9006-11</strain>
    </source>
</reference>
<evidence type="ECO:0000313" key="1">
    <source>
        <dbReference type="EMBL" id="OBZ72160.1"/>
    </source>
</evidence>
<dbReference type="AlphaFoldDB" id="A0A1C7M5G4"/>
<accession>A0A1C7M5G4</accession>
<organism evidence="1 2">
    <name type="scientific">Grifola frondosa</name>
    <name type="common">Maitake</name>
    <name type="synonym">Polyporus frondosus</name>
    <dbReference type="NCBI Taxonomy" id="5627"/>
    <lineage>
        <taxon>Eukaryota</taxon>
        <taxon>Fungi</taxon>
        <taxon>Dikarya</taxon>
        <taxon>Basidiomycota</taxon>
        <taxon>Agaricomycotina</taxon>
        <taxon>Agaricomycetes</taxon>
        <taxon>Polyporales</taxon>
        <taxon>Grifolaceae</taxon>
        <taxon>Grifola</taxon>
    </lineage>
</organism>
<proteinExistence type="predicted"/>
<dbReference type="Proteomes" id="UP000092993">
    <property type="component" value="Unassembled WGS sequence"/>
</dbReference>
<keyword evidence="2" id="KW-1185">Reference proteome</keyword>
<sequence>MITEVLGTFCQDDGFGESPREESWSHWIWSYSNGEQSKPQDDLAGICHRQVRHNCGIVDISSPTGLRLRTRSYRNGSERARGAFNPYSSLLLADLASENTAGMRVMGVCSVLCRDKHTTGCGQA</sequence>
<evidence type="ECO:0000313" key="2">
    <source>
        <dbReference type="Proteomes" id="UP000092993"/>
    </source>
</evidence>
<dbReference type="EMBL" id="LUGG01000009">
    <property type="protein sequence ID" value="OBZ72160.1"/>
    <property type="molecule type" value="Genomic_DNA"/>
</dbReference>
<name>A0A1C7M5G4_GRIFR</name>
<dbReference type="OrthoDB" id="2845803at2759"/>